<dbReference type="SUPFAM" id="SSF143422">
    <property type="entry name" value="Transposase IS200-like"/>
    <property type="match status" value="1"/>
</dbReference>
<evidence type="ECO:0000313" key="2">
    <source>
        <dbReference type="EMBL" id="RNB56783.1"/>
    </source>
</evidence>
<reference evidence="2 3" key="1">
    <citation type="submission" date="2018-10" db="EMBL/GenBank/DDBJ databases">
        <title>Phylogenomics of Brevibacillus.</title>
        <authorList>
            <person name="Dunlap C."/>
        </authorList>
    </citation>
    <scope>NUCLEOTIDE SEQUENCE [LARGE SCALE GENOMIC DNA]</scope>
    <source>
        <strain evidence="2 3">NRRL NRS 1219</strain>
    </source>
</reference>
<organism evidence="2 3">
    <name type="scientific">Brevibacillus agri</name>
    <dbReference type="NCBI Taxonomy" id="51101"/>
    <lineage>
        <taxon>Bacteria</taxon>
        <taxon>Bacillati</taxon>
        <taxon>Bacillota</taxon>
        <taxon>Bacilli</taxon>
        <taxon>Bacillales</taxon>
        <taxon>Paenibacillaceae</taxon>
        <taxon>Brevibacillus</taxon>
    </lineage>
</organism>
<gene>
    <name evidence="2" type="primary">tnpA</name>
    <name evidence="2" type="ORF">EB820_08995</name>
</gene>
<dbReference type="PANTHER" id="PTHR33360:SF2">
    <property type="entry name" value="TRANSPOSASE FOR INSERTION SEQUENCE ELEMENT IS200"/>
    <property type="match status" value="1"/>
</dbReference>
<dbReference type="Gene3D" id="3.30.70.1290">
    <property type="entry name" value="Transposase IS200-like"/>
    <property type="match status" value="1"/>
</dbReference>
<sequence length="94" mass="11125">MNEYRRTSTTLSLLNYHFVFCPRYRRKIFLQADVEQRFKELVHEGCEELQIVIVALECDKDHTHMFLNALPSLSPADMMAKMKGVTSKKLREEF</sequence>
<dbReference type="NCBIfam" id="NF033573">
    <property type="entry name" value="transpos_IS200"/>
    <property type="match status" value="1"/>
</dbReference>
<protein>
    <submittedName>
        <fullName evidence="2">IS200/IS605 family transposase</fullName>
    </submittedName>
</protein>
<dbReference type="GO" id="GO:0004803">
    <property type="term" value="F:transposase activity"/>
    <property type="evidence" value="ECO:0007669"/>
    <property type="project" value="InterPro"/>
</dbReference>
<dbReference type="Pfam" id="PF01797">
    <property type="entry name" value="Y1_Tnp"/>
    <property type="match status" value="1"/>
</dbReference>
<dbReference type="InterPro" id="IPR002686">
    <property type="entry name" value="Transposase_17"/>
</dbReference>
<dbReference type="GO" id="GO:0003677">
    <property type="term" value="F:DNA binding"/>
    <property type="evidence" value="ECO:0007669"/>
    <property type="project" value="InterPro"/>
</dbReference>
<dbReference type="AlphaFoldDB" id="A0A3M8B0J8"/>
<name>A0A3M8B0J8_9BACL</name>
<comment type="caution">
    <text evidence="2">The sequence shown here is derived from an EMBL/GenBank/DDBJ whole genome shotgun (WGS) entry which is preliminary data.</text>
</comment>
<dbReference type="InterPro" id="IPR036515">
    <property type="entry name" value="Transposase_17_sf"/>
</dbReference>
<dbReference type="GO" id="GO:0006313">
    <property type="term" value="P:DNA transposition"/>
    <property type="evidence" value="ECO:0007669"/>
    <property type="project" value="InterPro"/>
</dbReference>
<dbReference type="SMART" id="SM01321">
    <property type="entry name" value="Y1_Tnp"/>
    <property type="match status" value="1"/>
</dbReference>
<dbReference type="PANTHER" id="PTHR33360">
    <property type="entry name" value="TRANSPOSASE FOR INSERTION SEQUENCE ELEMENT IS200"/>
    <property type="match status" value="1"/>
</dbReference>
<evidence type="ECO:0000259" key="1">
    <source>
        <dbReference type="SMART" id="SM01321"/>
    </source>
</evidence>
<evidence type="ECO:0000313" key="3">
    <source>
        <dbReference type="Proteomes" id="UP000276178"/>
    </source>
</evidence>
<dbReference type="Proteomes" id="UP000276178">
    <property type="component" value="Unassembled WGS sequence"/>
</dbReference>
<accession>A0A3M8B0J8</accession>
<feature type="non-terminal residue" evidence="2">
    <location>
        <position position="94"/>
    </location>
</feature>
<proteinExistence type="predicted"/>
<dbReference type="EMBL" id="RHHN01000027">
    <property type="protein sequence ID" value="RNB56783.1"/>
    <property type="molecule type" value="Genomic_DNA"/>
</dbReference>
<feature type="domain" description="Transposase IS200-like" evidence="1">
    <location>
        <begin position="11"/>
        <end position="94"/>
    </location>
</feature>
<dbReference type="RefSeq" id="WP_122952763.1">
    <property type="nucleotide sequence ID" value="NZ_RHHN01000027.1"/>
</dbReference>